<accession>A0A6M3LGG0</accession>
<organism evidence="1">
    <name type="scientific">viral metagenome</name>
    <dbReference type="NCBI Taxonomy" id="1070528"/>
    <lineage>
        <taxon>unclassified sequences</taxon>
        <taxon>metagenomes</taxon>
        <taxon>organismal metagenomes</taxon>
    </lineage>
</organism>
<proteinExistence type="predicted"/>
<protein>
    <submittedName>
        <fullName evidence="1">Uncharacterized protein</fullName>
    </submittedName>
</protein>
<gene>
    <name evidence="1" type="ORF">MM415B03904_0004</name>
</gene>
<name>A0A6M3LGG0_9ZZZZ</name>
<reference evidence="1" key="1">
    <citation type="submission" date="2020-03" db="EMBL/GenBank/DDBJ databases">
        <title>The deep terrestrial virosphere.</title>
        <authorList>
            <person name="Holmfeldt K."/>
            <person name="Nilsson E."/>
            <person name="Simone D."/>
            <person name="Lopez-Fernandez M."/>
            <person name="Wu X."/>
            <person name="de Brujin I."/>
            <person name="Lundin D."/>
            <person name="Andersson A."/>
            <person name="Bertilsson S."/>
            <person name="Dopson M."/>
        </authorList>
    </citation>
    <scope>NUCLEOTIDE SEQUENCE</scope>
    <source>
        <strain evidence="1">MM415B03904</strain>
    </source>
</reference>
<dbReference type="AlphaFoldDB" id="A0A6M3LGG0"/>
<evidence type="ECO:0000313" key="1">
    <source>
        <dbReference type="EMBL" id="QJA94286.1"/>
    </source>
</evidence>
<dbReference type="EMBL" id="MT143219">
    <property type="protein sequence ID" value="QJA94286.1"/>
    <property type="molecule type" value="Genomic_DNA"/>
</dbReference>
<sequence>MPEEKVWYEVRLSNGYTFFTPKHRIETLVNNTRQPGFLPINPMHDAYEVVARGETIKIRLKDDFGLVASHIVMWDKATKPVEVI</sequence>